<evidence type="ECO:0000256" key="1">
    <source>
        <dbReference type="SAM" id="Phobius"/>
    </source>
</evidence>
<name>A0A4R3T7V6_9FIRM</name>
<sequence length="115" mass="13482">MKHNAMKEAIKVCVIQLICMPLFLYTYTPDKLFFWMLLLFMDSYLLKHYHVMEFGRMMMSSTKEEQKMLTFLNIGILAGYTILAFKNLALAGYLVLNDLVMNAVSIFLYMKSIEK</sequence>
<dbReference type="RefSeq" id="WP_008689827.1">
    <property type="nucleotide sequence ID" value="NZ_AP024510.1"/>
</dbReference>
<evidence type="ECO:0000313" key="3">
    <source>
        <dbReference type="Proteomes" id="UP000295773"/>
    </source>
</evidence>
<evidence type="ECO:0000313" key="2">
    <source>
        <dbReference type="EMBL" id="TCU57570.1"/>
    </source>
</evidence>
<dbReference type="GeneID" id="73794817"/>
<keyword evidence="3" id="KW-1185">Reference proteome</keyword>
<keyword evidence="1" id="KW-0812">Transmembrane</keyword>
<proteinExistence type="predicted"/>
<feature type="transmembrane region" description="Helical" evidence="1">
    <location>
        <begin position="68"/>
        <end position="85"/>
    </location>
</feature>
<dbReference type="AlphaFoldDB" id="A0A4R3T7V6"/>
<feature type="transmembrane region" description="Helical" evidence="1">
    <location>
        <begin position="32"/>
        <end position="47"/>
    </location>
</feature>
<reference evidence="2 3" key="1">
    <citation type="submission" date="2019-03" db="EMBL/GenBank/DDBJ databases">
        <title>Genomic Encyclopedia of Type Strains, Phase IV (KMG-IV): sequencing the most valuable type-strain genomes for metagenomic binning, comparative biology and taxonomic classification.</title>
        <authorList>
            <person name="Goeker M."/>
        </authorList>
    </citation>
    <scope>NUCLEOTIDE SEQUENCE [LARGE SCALE GENOMIC DNA]</scope>
    <source>
        <strain evidence="2 3">DSM 29481</strain>
    </source>
</reference>
<accession>A0A4R3T7V6</accession>
<protein>
    <submittedName>
        <fullName evidence="2">Uncharacterized protein</fullName>
    </submittedName>
</protein>
<gene>
    <name evidence="2" type="ORF">EDD61_11813</name>
</gene>
<keyword evidence="1" id="KW-1133">Transmembrane helix</keyword>
<dbReference type="Proteomes" id="UP000295773">
    <property type="component" value="Unassembled WGS sequence"/>
</dbReference>
<feature type="transmembrane region" description="Helical" evidence="1">
    <location>
        <begin position="9"/>
        <end position="26"/>
    </location>
</feature>
<dbReference type="EMBL" id="SMBP01000018">
    <property type="protein sequence ID" value="TCU57570.1"/>
    <property type="molecule type" value="Genomic_DNA"/>
</dbReference>
<comment type="caution">
    <text evidence="2">The sequence shown here is derived from an EMBL/GenBank/DDBJ whole genome shotgun (WGS) entry which is preliminary data.</text>
</comment>
<organism evidence="2 3">
    <name type="scientific">Longicatena caecimuris</name>
    <dbReference type="NCBI Taxonomy" id="1796635"/>
    <lineage>
        <taxon>Bacteria</taxon>
        <taxon>Bacillati</taxon>
        <taxon>Bacillota</taxon>
        <taxon>Erysipelotrichia</taxon>
        <taxon>Erysipelotrichales</taxon>
        <taxon>Erysipelotrichaceae</taxon>
        <taxon>Longicatena</taxon>
    </lineage>
</organism>
<keyword evidence="1" id="KW-0472">Membrane</keyword>